<organism evidence="1">
    <name type="scientific">Arundo donax</name>
    <name type="common">Giant reed</name>
    <name type="synonym">Donax arundinaceus</name>
    <dbReference type="NCBI Taxonomy" id="35708"/>
    <lineage>
        <taxon>Eukaryota</taxon>
        <taxon>Viridiplantae</taxon>
        <taxon>Streptophyta</taxon>
        <taxon>Embryophyta</taxon>
        <taxon>Tracheophyta</taxon>
        <taxon>Spermatophyta</taxon>
        <taxon>Magnoliopsida</taxon>
        <taxon>Liliopsida</taxon>
        <taxon>Poales</taxon>
        <taxon>Poaceae</taxon>
        <taxon>PACMAD clade</taxon>
        <taxon>Arundinoideae</taxon>
        <taxon>Arundineae</taxon>
        <taxon>Arundo</taxon>
    </lineage>
</organism>
<sequence>MLLLLVSEQIVRSTCSISLVCMSKFSNSSVG</sequence>
<reference evidence="1" key="1">
    <citation type="submission" date="2014-09" db="EMBL/GenBank/DDBJ databases">
        <authorList>
            <person name="Magalhaes I.L.F."/>
            <person name="Oliveira U."/>
            <person name="Santos F.R."/>
            <person name="Vidigal T.H.D.A."/>
            <person name="Brescovit A.D."/>
            <person name="Santos A.J."/>
        </authorList>
    </citation>
    <scope>NUCLEOTIDE SEQUENCE</scope>
    <source>
        <tissue evidence="1">Shoot tissue taken approximately 20 cm above the soil surface</tissue>
    </source>
</reference>
<dbReference type="AlphaFoldDB" id="A0A0A9EWT2"/>
<proteinExistence type="predicted"/>
<name>A0A0A9EWT2_ARUDO</name>
<protein>
    <submittedName>
        <fullName evidence="1">Uncharacterized protein</fullName>
    </submittedName>
</protein>
<dbReference type="EMBL" id="GBRH01193354">
    <property type="protein sequence ID" value="JAE04542.1"/>
    <property type="molecule type" value="Transcribed_RNA"/>
</dbReference>
<evidence type="ECO:0000313" key="1">
    <source>
        <dbReference type="EMBL" id="JAE04542.1"/>
    </source>
</evidence>
<reference evidence="1" key="2">
    <citation type="journal article" date="2015" name="Data Brief">
        <title>Shoot transcriptome of the giant reed, Arundo donax.</title>
        <authorList>
            <person name="Barrero R.A."/>
            <person name="Guerrero F.D."/>
            <person name="Moolhuijzen P."/>
            <person name="Goolsby J.A."/>
            <person name="Tidwell J."/>
            <person name="Bellgard S.E."/>
            <person name="Bellgard M.I."/>
        </authorList>
    </citation>
    <scope>NUCLEOTIDE SEQUENCE</scope>
    <source>
        <tissue evidence="1">Shoot tissue taken approximately 20 cm above the soil surface</tissue>
    </source>
</reference>
<accession>A0A0A9EWT2</accession>